<evidence type="ECO:0000256" key="1">
    <source>
        <dbReference type="ARBA" id="ARBA00007484"/>
    </source>
</evidence>
<dbReference type="GO" id="GO:0003677">
    <property type="term" value="F:DNA binding"/>
    <property type="evidence" value="ECO:0007669"/>
    <property type="project" value="InterPro"/>
</dbReference>
<keyword evidence="9" id="KW-0808">Transferase</keyword>
<feature type="domain" description="Peptidase S24/S26A/S26B/S26C" evidence="8">
    <location>
        <begin position="13"/>
        <end position="125"/>
    </location>
</feature>
<dbReference type="InterPro" id="IPR006197">
    <property type="entry name" value="Peptidase_S24_LexA"/>
</dbReference>
<evidence type="ECO:0000256" key="2">
    <source>
        <dbReference type="ARBA" id="ARBA00022763"/>
    </source>
</evidence>
<comment type="similarity">
    <text evidence="1 7">Belongs to the peptidase S24 family.</text>
</comment>
<evidence type="ECO:0000256" key="5">
    <source>
        <dbReference type="ARBA" id="ARBA00023204"/>
    </source>
</evidence>
<dbReference type="PANTHER" id="PTHR33516:SF2">
    <property type="entry name" value="LEXA REPRESSOR-RELATED"/>
    <property type="match status" value="1"/>
</dbReference>
<dbReference type="GO" id="GO:0003887">
    <property type="term" value="F:DNA-directed DNA polymerase activity"/>
    <property type="evidence" value="ECO:0007669"/>
    <property type="project" value="UniProtKB-EC"/>
</dbReference>
<evidence type="ECO:0000313" key="10">
    <source>
        <dbReference type="Proteomes" id="UP000741282"/>
    </source>
</evidence>
<reference evidence="9" key="2">
    <citation type="journal article" date="2021" name="Microbiome">
        <title>Successional dynamics and alternative stable states in a saline activated sludge microbial community over 9 years.</title>
        <authorList>
            <person name="Wang Y."/>
            <person name="Ye J."/>
            <person name="Ju F."/>
            <person name="Liu L."/>
            <person name="Boyd J.A."/>
            <person name="Deng Y."/>
            <person name="Parks D.H."/>
            <person name="Jiang X."/>
            <person name="Yin X."/>
            <person name="Woodcroft B.J."/>
            <person name="Tyson G.W."/>
            <person name="Hugenholtz P."/>
            <person name="Polz M.F."/>
            <person name="Zhang T."/>
        </authorList>
    </citation>
    <scope>NUCLEOTIDE SEQUENCE</scope>
    <source>
        <strain evidence="9">HKST-UBA17</strain>
    </source>
</reference>
<dbReference type="EMBL" id="JAGQLN010000004">
    <property type="protein sequence ID" value="MCA9376555.1"/>
    <property type="molecule type" value="Genomic_DNA"/>
</dbReference>
<keyword evidence="2" id="KW-0227">DNA damage</keyword>
<dbReference type="NCBIfam" id="NF007621">
    <property type="entry name" value="PRK10276.1"/>
    <property type="match status" value="1"/>
</dbReference>
<evidence type="ECO:0000256" key="6">
    <source>
        <dbReference type="ARBA" id="ARBA00023236"/>
    </source>
</evidence>
<dbReference type="InterPro" id="IPR015927">
    <property type="entry name" value="Peptidase_S24_S26A/B/C"/>
</dbReference>
<dbReference type="Pfam" id="PF00717">
    <property type="entry name" value="Peptidase_S24"/>
    <property type="match status" value="1"/>
</dbReference>
<dbReference type="Proteomes" id="UP000741282">
    <property type="component" value="Unassembled WGS sequence"/>
</dbReference>
<keyword evidence="5" id="KW-0234">DNA repair</keyword>
<comment type="caution">
    <text evidence="9">The sequence shown here is derived from an EMBL/GenBank/DDBJ whole genome shotgun (WGS) entry which is preliminary data.</text>
</comment>
<sequence>MSEANSLPNLYISVVYAGFPGTADDMIETPLDLNEYVVKHPSATYFVRVVGESMKGVGIMPSDILVVDRSISPSRGDVVIAAVNGEFAVKRYLPEQGRVVLRSENPKFRDMIIEGNDEFQIWGVVTHSLHHLR</sequence>
<evidence type="ECO:0000313" key="9">
    <source>
        <dbReference type="EMBL" id="MCA9376555.1"/>
    </source>
</evidence>
<dbReference type="SUPFAM" id="SSF51306">
    <property type="entry name" value="LexA/Signal peptidase"/>
    <property type="match status" value="1"/>
</dbReference>
<dbReference type="AlphaFoldDB" id="A0A955I029"/>
<proteinExistence type="inferred from homology"/>
<protein>
    <submittedName>
        <fullName evidence="9">Translesion error-prone DNA polymerase V autoproteolytic subunit</fullName>
        <ecNumber evidence="9">2.7.7.7</ecNumber>
    </submittedName>
</protein>
<accession>A0A955I029</accession>
<dbReference type="PANTHER" id="PTHR33516">
    <property type="entry name" value="LEXA REPRESSOR"/>
    <property type="match status" value="1"/>
</dbReference>
<name>A0A955I029_9BACT</name>
<dbReference type="GO" id="GO:0016787">
    <property type="term" value="F:hydrolase activity"/>
    <property type="evidence" value="ECO:0007669"/>
    <property type="project" value="UniProtKB-KW"/>
</dbReference>
<evidence type="ECO:0000259" key="8">
    <source>
        <dbReference type="Pfam" id="PF00717"/>
    </source>
</evidence>
<dbReference type="GO" id="GO:0009432">
    <property type="term" value="P:SOS response"/>
    <property type="evidence" value="ECO:0007669"/>
    <property type="project" value="UniProtKB-KW"/>
</dbReference>
<dbReference type="CDD" id="cd06529">
    <property type="entry name" value="S24_LexA-like"/>
    <property type="match status" value="1"/>
</dbReference>
<dbReference type="EC" id="2.7.7.7" evidence="9"/>
<gene>
    <name evidence="9" type="primary">umuD</name>
    <name evidence="9" type="ORF">KC685_01375</name>
</gene>
<evidence type="ECO:0000256" key="4">
    <source>
        <dbReference type="ARBA" id="ARBA00022813"/>
    </source>
</evidence>
<keyword evidence="3 7" id="KW-0378">Hydrolase</keyword>
<dbReference type="PRINTS" id="PR00726">
    <property type="entry name" value="LEXASERPTASE"/>
</dbReference>
<dbReference type="GO" id="GO:0006281">
    <property type="term" value="P:DNA repair"/>
    <property type="evidence" value="ECO:0007669"/>
    <property type="project" value="UniProtKB-KW"/>
</dbReference>
<keyword evidence="9" id="KW-0548">Nucleotidyltransferase</keyword>
<dbReference type="InterPro" id="IPR039418">
    <property type="entry name" value="LexA-like"/>
</dbReference>
<dbReference type="Gene3D" id="2.10.109.10">
    <property type="entry name" value="Umud Fragment, subunit A"/>
    <property type="match status" value="1"/>
</dbReference>
<reference evidence="9" key="1">
    <citation type="submission" date="2020-04" db="EMBL/GenBank/DDBJ databases">
        <authorList>
            <person name="Zhang T."/>
        </authorList>
    </citation>
    <scope>NUCLEOTIDE SEQUENCE</scope>
    <source>
        <strain evidence="9">HKST-UBA17</strain>
    </source>
</reference>
<evidence type="ECO:0000256" key="3">
    <source>
        <dbReference type="ARBA" id="ARBA00022801"/>
    </source>
</evidence>
<dbReference type="InterPro" id="IPR050077">
    <property type="entry name" value="LexA_repressor"/>
</dbReference>
<organism evidence="9 10">
    <name type="scientific">Candidatus Dojkabacteria bacterium</name>
    <dbReference type="NCBI Taxonomy" id="2099670"/>
    <lineage>
        <taxon>Bacteria</taxon>
        <taxon>Candidatus Dojkabacteria</taxon>
    </lineage>
</organism>
<evidence type="ECO:0000256" key="7">
    <source>
        <dbReference type="RuleBase" id="RU003991"/>
    </source>
</evidence>
<dbReference type="GO" id="GO:0006355">
    <property type="term" value="P:regulation of DNA-templated transcription"/>
    <property type="evidence" value="ECO:0007669"/>
    <property type="project" value="InterPro"/>
</dbReference>
<keyword evidence="6" id="KW-0742">SOS response</keyword>
<dbReference type="InterPro" id="IPR036286">
    <property type="entry name" value="LexA/Signal_pep-like_sf"/>
</dbReference>
<keyword evidence="4 7" id="KW-0068">Autocatalytic cleavage</keyword>